<dbReference type="Proteomes" id="UP000434582">
    <property type="component" value="Unassembled WGS sequence"/>
</dbReference>
<accession>A0A7X1ZDN8</accession>
<gene>
    <name evidence="2" type="ORF">GHC57_08955</name>
</gene>
<organism evidence="2 3">
    <name type="scientific">Roseospira navarrensis</name>
    <dbReference type="NCBI Taxonomy" id="140058"/>
    <lineage>
        <taxon>Bacteria</taxon>
        <taxon>Pseudomonadati</taxon>
        <taxon>Pseudomonadota</taxon>
        <taxon>Alphaproteobacteria</taxon>
        <taxon>Rhodospirillales</taxon>
        <taxon>Rhodospirillaceae</taxon>
        <taxon>Roseospira</taxon>
    </lineage>
</organism>
<dbReference type="InterPro" id="IPR047794">
    <property type="entry name" value="C45_proenzyme-like"/>
</dbReference>
<dbReference type="OrthoDB" id="8617387at2"/>
<dbReference type="Gene3D" id="3.60.60.10">
    <property type="entry name" value="Penicillin V Acylase, Chain A"/>
    <property type="match status" value="1"/>
</dbReference>
<dbReference type="Pfam" id="PF03417">
    <property type="entry name" value="AAT"/>
    <property type="match status" value="1"/>
</dbReference>
<dbReference type="AlphaFoldDB" id="A0A7X1ZDN8"/>
<evidence type="ECO:0000259" key="1">
    <source>
        <dbReference type="Pfam" id="PF03417"/>
    </source>
</evidence>
<dbReference type="RefSeq" id="WP_153343330.1">
    <property type="nucleotide sequence ID" value="NZ_WIVE01000023.1"/>
</dbReference>
<name>A0A7X1ZDN8_9PROT</name>
<sequence>MPLRHVETVPTPDGCRADSRLDVWEVEGRRLSVLRQRGAFPDICFDHGLLLAARIEDGVFPEILATISHDVDASQGLGTGTVDRIQGAFFNRLSRDVLQSCSDDFRRGVEALARGCFAGLTAPLFDATAVEHACVAIDTGNIATGFEHLRSYRSRSEAYAHWRNYVTQAWMTTAWGRSYADAGAGGAFDDVPLTEWLDRGPGPGRRRAGMGCTGLWAAPDLTADGRGLHARNFDGAFFSWNRHPVLSLIDERPANPAYLRYAAAGTAGLIYPGGINGMNEAGIAVSLHQMSTVNFTVGDGRGRHDVAPYVQQRILREARTLDEAVDIARDRRHFASWTIVVSHAPSGQALRIELNGSEETRVGPGRPFADTYVHRVEPSAASDRLVQTNHFLAEALRERHDFLGDAHFTKTVGKWQETRARMRRADGLLSEAVSAGGLDTERALAMLADHGDADASDATRGFGRTICKAYSLASSIMRASPDRAAPSDQFWLTVGSDDACTPGPHTPLAGFALDWEGLGVTPVGQHVASTVSPGALTAMRHYVAAFQAYERPRQPDGALFRRKPTMEELRTLRRIALGALDAAVAAAENAGLADPGFRYIRARLRHEAALVPGEPDRASLLAGAAADWSALRDVVAEGQVPVTGWERARILLLSAATEAARLEPDHADVQALHGQGVAALDQVAADLFGADGRVHQDIKTWRKVAAAILADGADAALPDIDFVTVE</sequence>
<feature type="domain" description="Peptidase C45 hydrolase" evidence="1">
    <location>
        <begin position="228"/>
        <end position="467"/>
    </location>
</feature>
<dbReference type="EMBL" id="WIVE01000023">
    <property type="protein sequence ID" value="MQX36644.1"/>
    <property type="molecule type" value="Genomic_DNA"/>
</dbReference>
<comment type="caution">
    <text evidence="2">The sequence shown here is derived from an EMBL/GenBank/DDBJ whole genome shotgun (WGS) entry which is preliminary data.</text>
</comment>
<protein>
    <recommendedName>
        <fullName evidence="1">Peptidase C45 hydrolase domain-containing protein</fullName>
    </recommendedName>
</protein>
<keyword evidence="3" id="KW-1185">Reference proteome</keyword>
<dbReference type="NCBIfam" id="NF040521">
    <property type="entry name" value="C45_proenzyme"/>
    <property type="match status" value="1"/>
</dbReference>
<evidence type="ECO:0000313" key="3">
    <source>
        <dbReference type="Proteomes" id="UP000434582"/>
    </source>
</evidence>
<proteinExistence type="predicted"/>
<reference evidence="2 3" key="1">
    <citation type="submission" date="2019-10" db="EMBL/GenBank/DDBJ databases">
        <title>Draft whole-genome sequence of the purple nonsulfur photosynthetic bacterium Roseospira navarrensis DSM 15114.</title>
        <authorList>
            <person name="Kyndt J.A."/>
            <person name="Meyer T.E."/>
        </authorList>
    </citation>
    <scope>NUCLEOTIDE SEQUENCE [LARGE SCALE GENOMIC DNA]</scope>
    <source>
        <strain evidence="2 3">DSM 15114</strain>
    </source>
</reference>
<dbReference type="InterPro" id="IPR005079">
    <property type="entry name" value="Peptidase_C45_hydrolase"/>
</dbReference>
<evidence type="ECO:0000313" key="2">
    <source>
        <dbReference type="EMBL" id="MQX36644.1"/>
    </source>
</evidence>